<keyword evidence="8" id="KW-1185">Reference proteome</keyword>
<dbReference type="GO" id="GO:0042597">
    <property type="term" value="C:periplasmic space"/>
    <property type="evidence" value="ECO:0007669"/>
    <property type="project" value="UniProtKB-SubCell"/>
</dbReference>
<name>A0A1H8QDR5_9BACL</name>
<protein>
    <submittedName>
        <fullName evidence="5">ABC transporter substrate-binding protein</fullName>
    </submittedName>
    <submittedName>
        <fullName evidence="6">NitT/TauT family transport system substrate-binding protein</fullName>
    </submittedName>
</protein>
<evidence type="ECO:0000256" key="2">
    <source>
        <dbReference type="ARBA" id="ARBA00010742"/>
    </source>
</evidence>
<reference evidence="5 8" key="2">
    <citation type="submission" date="2021-06" db="EMBL/GenBank/DDBJ databases">
        <title>Whole genome sequence of Paenibacillus sophorae DSM23020 for comparative genomics.</title>
        <authorList>
            <person name="Kim M.-J."/>
            <person name="Lee G."/>
            <person name="Shin J.-H."/>
        </authorList>
    </citation>
    <scope>NUCLEOTIDE SEQUENCE [LARGE SCALE GENOMIC DNA]</scope>
    <source>
        <strain evidence="5 8">DSM 23020</strain>
    </source>
</reference>
<evidence type="ECO:0000313" key="7">
    <source>
        <dbReference type="Proteomes" id="UP000198809"/>
    </source>
</evidence>
<gene>
    <name evidence="5" type="ORF">KP014_25355</name>
    <name evidence="6" type="ORF">SAMN04487895_108169</name>
</gene>
<feature type="chain" id="PRO_5011794937" evidence="4">
    <location>
        <begin position="24"/>
        <end position="327"/>
    </location>
</feature>
<organism evidence="6 7">
    <name type="scientific">Paenibacillus sophorae</name>
    <dbReference type="NCBI Taxonomy" id="1333845"/>
    <lineage>
        <taxon>Bacteria</taxon>
        <taxon>Bacillati</taxon>
        <taxon>Bacillota</taxon>
        <taxon>Bacilli</taxon>
        <taxon>Bacillales</taxon>
        <taxon>Paenibacillaceae</taxon>
        <taxon>Paenibacillus</taxon>
    </lineage>
</organism>
<dbReference type="PROSITE" id="PS51257">
    <property type="entry name" value="PROKAR_LIPOPROTEIN"/>
    <property type="match status" value="1"/>
</dbReference>
<evidence type="ECO:0000256" key="1">
    <source>
        <dbReference type="ARBA" id="ARBA00004418"/>
    </source>
</evidence>
<dbReference type="RefSeq" id="WP_051500332.1">
    <property type="nucleotide sequence ID" value="NZ_CP076607.1"/>
</dbReference>
<dbReference type="SUPFAM" id="SSF53850">
    <property type="entry name" value="Periplasmic binding protein-like II"/>
    <property type="match status" value="1"/>
</dbReference>
<dbReference type="AlphaFoldDB" id="A0A1H8QDR5"/>
<dbReference type="Proteomes" id="UP000683429">
    <property type="component" value="Chromosome"/>
</dbReference>
<dbReference type="Gene3D" id="3.40.190.10">
    <property type="entry name" value="Periplasmic binding protein-like II"/>
    <property type="match status" value="2"/>
</dbReference>
<evidence type="ECO:0000256" key="4">
    <source>
        <dbReference type="SAM" id="SignalP"/>
    </source>
</evidence>
<evidence type="ECO:0000313" key="8">
    <source>
        <dbReference type="Proteomes" id="UP000683429"/>
    </source>
</evidence>
<dbReference type="PANTHER" id="PTHR30024:SF47">
    <property type="entry name" value="TAURINE-BINDING PERIPLASMIC PROTEIN"/>
    <property type="match status" value="1"/>
</dbReference>
<reference evidence="6 7" key="1">
    <citation type="submission" date="2016-10" db="EMBL/GenBank/DDBJ databases">
        <authorList>
            <person name="de Groot N.N."/>
        </authorList>
    </citation>
    <scope>NUCLEOTIDE SEQUENCE [LARGE SCALE GENOMIC DNA]</scope>
    <source>
        <strain evidence="6 7">CGMCC 1.10238</strain>
    </source>
</reference>
<dbReference type="PANTHER" id="PTHR30024">
    <property type="entry name" value="ALIPHATIC SULFONATES-BINDING PROTEIN-RELATED"/>
    <property type="match status" value="1"/>
</dbReference>
<feature type="signal peptide" evidence="4">
    <location>
        <begin position="1"/>
        <end position="23"/>
    </location>
</feature>
<dbReference type="EMBL" id="FODH01000008">
    <property type="protein sequence ID" value="SEO51913.1"/>
    <property type="molecule type" value="Genomic_DNA"/>
</dbReference>
<sequence length="327" mass="34865">MKKNGTMNKILLLLLTTLLAALAAGCGSSNGKNSPSAENTGTAGETPSLSLGMLPSIDAIPFIIAHEQGFDRKRGVNLDIQTFKSAKDRDAAFQAGKLEGFSADLVAVAIYNNAGLDVKIASATFGEFDLLTGNDGIKEVKDLKGKTVILSKNTSTEYTVATMLKQAGLSEQDINVTEVPQIPTRLELLKNKKADAAVLPEPFVTMGKASGLRVLGSTHSAGIHPFVFAIPQSAIDAKPKAIQAMYAAYDDAVAYMKSHDQSEYVDTIIKAVGYPETLKSQIQVPDYVPASQVDKEQVAAAFAWAKEKGLLTKDLSPEDVISNVQFK</sequence>
<proteinExistence type="inferred from homology"/>
<dbReference type="Proteomes" id="UP000198809">
    <property type="component" value="Unassembled WGS sequence"/>
</dbReference>
<dbReference type="EMBL" id="CP076607">
    <property type="protein sequence ID" value="QWU15177.1"/>
    <property type="molecule type" value="Genomic_DNA"/>
</dbReference>
<keyword evidence="3 4" id="KW-0732">Signal</keyword>
<comment type="similarity">
    <text evidence="2">Belongs to the bacterial solute-binding protein SsuA/TauA family.</text>
</comment>
<dbReference type="Pfam" id="PF13379">
    <property type="entry name" value="NMT1_2"/>
    <property type="match status" value="1"/>
</dbReference>
<dbReference type="STRING" id="1333845.SAMN04487895_108169"/>
<accession>A0A1H8QDR5</accession>
<evidence type="ECO:0000313" key="5">
    <source>
        <dbReference type="EMBL" id="QWU15177.1"/>
    </source>
</evidence>
<evidence type="ECO:0000256" key="3">
    <source>
        <dbReference type="ARBA" id="ARBA00022729"/>
    </source>
</evidence>
<evidence type="ECO:0000313" key="6">
    <source>
        <dbReference type="EMBL" id="SEO51913.1"/>
    </source>
</evidence>
<comment type="subcellular location">
    <subcellularLocation>
        <location evidence="1">Periplasm</location>
    </subcellularLocation>
</comment>